<dbReference type="Proteomes" id="UP001055286">
    <property type="component" value="Unassembled WGS sequence"/>
</dbReference>
<dbReference type="PANTHER" id="PTHR33164:SF95">
    <property type="entry name" value="TRANSCRIPTIONAL REGULATOR"/>
    <property type="match status" value="1"/>
</dbReference>
<dbReference type="SUPFAM" id="SSF46785">
    <property type="entry name" value="Winged helix' DNA-binding domain"/>
    <property type="match status" value="1"/>
</dbReference>
<dbReference type="GO" id="GO:0003700">
    <property type="term" value="F:DNA-binding transcription factor activity"/>
    <property type="evidence" value="ECO:0007669"/>
    <property type="project" value="InterPro"/>
</dbReference>
<comment type="caution">
    <text evidence="3">The sequence shown here is derived from an EMBL/GenBank/DDBJ whole genome shotgun (WGS) entry which is preliminary data.</text>
</comment>
<feature type="domain" description="HTH marR-type" evidence="2">
    <location>
        <begin position="36"/>
        <end position="168"/>
    </location>
</feature>
<reference evidence="3" key="1">
    <citation type="journal article" date="2016" name="Front. Microbiol.">
        <title>Genome Sequence of the Piezophilic, Mesophilic Sulfate-Reducing Bacterium Desulfovibrio indicus J2T.</title>
        <authorList>
            <person name="Cao J."/>
            <person name="Maignien L."/>
            <person name="Shao Z."/>
            <person name="Alain K."/>
            <person name="Jebbar M."/>
        </authorList>
    </citation>
    <scope>NUCLEOTIDE SEQUENCE</scope>
    <source>
        <strain evidence="3">JCM 32048</strain>
    </source>
</reference>
<dbReference type="GO" id="GO:0006950">
    <property type="term" value="P:response to stress"/>
    <property type="evidence" value="ECO:0007669"/>
    <property type="project" value="TreeGrafter"/>
</dbReference>
<keyword evidence="4" id="KW-1185">Reference proteome</keyword>
<organism evidence="3 4">
    <name type="scientific">Methylobacterium frigidaeris</name>
    <dbReference type="NCBI Taxonomy" id="2038277"/>
    <lineage>
        <taxon>Bacteria</taxon>
        <taxon>Pseudomonadati</taxon>
        <taxon>Pseudomonadota</taxon>
        <taxon>Alphaproteobacteria</taxon>
        <taxon>Hyphomicrobiales</taxon>
        <taxon>Methylobacteriaceae</taxon>
        <taxon>Methylobacterium</taxon>
    </lineage>
</organism>
<name>A0AA37HFX7_9HYPH</name>
<protein>
    <recommendedName>
        <fullName evidence="2">HTH marR-type domain-containing protein</fullName>
    </recommendedName>
</protein>
<evidence type="ECO:0000313" key="3">
    <source>
        <dbReference type="EMBL" id="GJD65322.1"/>
    </source>
</evidence>
<dbReference type="Pfam" id="PF12802">
    <property type="entry name" value="MarR_2"/>
    <property type="match status" value="1"/>
</dbReference>
<evidence type="ECO:0000259" key="2">
    <source>
        <dbReference type="PROSITE" id="PS50995"/>
    </source>
</evidence>
<dbReference type="RefSeq" id="WP_207767882.1">
    <property type="nucleotide sequence ID" value="NZ_PELK01000082.1"/>
</dbReference>
<gene>
    <name evidence="3" type="ORF">MPEAHAMD_5510</name>
</gene>
<feature type="region of interest" description="Disordered" evidence="1">
    <location>
        <begin position="1"/>
        <end position="24"/>
    </location>
</feature>
<dbReference type="EMBL" id="BPQJ01000037">
    <property type="protein sequence ID" value="GJD65322.1"/>
    <property type="molecule type" value="Genomic_DNA"/>
</dbReference>
<accession>A0AA37HFX7</accession>
<dbReference type="AlphaFoldDB" id="A0AA37HFX7"/>
<dbReference type="SMART" id="SM00347">
    <property type="entry name" value="HTH_MARR"/>
    <property type="match status" value="1"/>
</dbReference>
<sequence>MRTHPTTRSSKTMTASPTIDSAQGSAPAPFQLGWLGETIAYNLRLAQNASFQAFSALTGDLGLRPGWYALLQLIGDNPGVSQTSLSLATSRDKSTLTPLLGDLERRGLIRRDPDPLDRRGRRISLTEDGRAKLALLADCAARHDARLNALFEPEQQQQFISLLKTLTESLNKDTPSPGPSADED</sequence>
<dbReference type="InterPro" id="IPR036388">
    <property type="entry name" value="WH-like_DNA-bd_sf"/>
</dbReference>
<dbReference type="PANTHER" id="PTHR33164">
    <property type="entry name" value="TRANSCRIPTIONAL REGULATOR, MARR FAMILY"/>
    <property type="match status" value="1"/>
</dbReference>
<evidence type="ECO:0000313" key="4">
    <source>
        <dbReference type="Proteomes" id="UP001055286"/>
    </source>
</evidence>
<dbReference type="Gene3D" id="1.10.10.10">
    <property type="entry name" value="Winged helix-like DNA-binding domain superfamily/Winged helix DNA-binding domain"/>
    <property type="match status" value="1"/>
</dbReference>
<dbReference type="InterPro" id="IPR039422">
    <property type="entry name" value="MarR/SlyA-like"/>
</dbReference>
<proteinExistence type="predicted"/>
<dbReference type="InterPro" id="IPR036390">
    <property type="entry name" value="WH_DNA-bd_sf"/>
</dbReference>
<dbReference type="PROSITE" id="PS50995">
    <property type="entry name" value="HTH_MARR_2"/>
    <property type="match status" value="1"/>
</dbReference>
<dbReference type="InterPro" id="IPR000835">
    <property type="entry name" value="HTH_MarR-typ"/>
</dbReference>
<reference evidence="3" key="2">
    <citation type="submission" date="2021-08" db="EMBL/GenBank/DDBJ databases">
        <authorList>
            <person name="Tani A."/>
            <person name="Ola A."/>
            <person name="Ogura Y."/>
            <person name="Katsura K."/>
            <person name="Hayashi T."/>
        </authorList>
    </citation>
    <scope>NUCLEOTIDE SEQUENCE</scope>
    <source>
        <strain evidence="3">JCM 32048</strain>
    </source>
</reference>
<evidence type="ECO:0000256" key="1">
    <source>
        <dbReference type="SAM" id="MobiDB-lite"/>
    </source>
</evidence>
<dbReference type="PRINTS" id="PR00598">
    <property type="entry name" value="HTHMARR"/>
</dbReference>